<organism evidence="3 4">
    <name type="scientific">Branchiostoma lanceolatum</name>
    <name type="common">Common lancelet</name>
    <name type="synonym">Amphioxus lanceolatum</name>
    <dbReference type="NCBI Taxonomy" id="7740"/>
    <lineage>
        <taxon>Eukaryota</taxon>
        <taxon>Metazoa</taxon>
        <taxon>Chordata</taxon>
        <taxon>Cephalochordata</taxon>
        <taxon>Leptocardii</taxon>
        <taxon>Amphioxiformes</taxon>
        <taxon>Branchiostomatidae</taxon>
        <taxon>Branchiostoma</taxon>
    </lineage>
</organism>
<dbReference type="EMBL" id="OV696692">
    <property type="protein sequence ID" value="CAH1270654.1"/>
    <property type="molecule type" value="Genomic_DNA"/>
</dbReference>
<accession>A0A8K0F1N0</accession>
<gene>
    <name evidence="3" type="primary">RTTN</name>
    <name evidence="3" type="ORF">BLAG_LOCUS22873</name>
</gene>
<dbReference type="GO" id="GO:0007099">
    <property type="term" value="P:centriole replication"/>
    <property type="evidence" value="ECO:0007669"/>
    <property type="project" value="TreeGrafter"/>
</dbReference>
<dbReference type="Pfam" id="PF14726">
    <property type="entry name" value="RTTN_N"/>
    <property type="match status" value="1"/>
</dbReference>
<evidence type="ECO:0000259" key="2">
    <source>
        <dbReference type="Pfam" id="PF14726"/>
    </source>
</evidence>
<evidence type="ECO:0000313" key="3">
    <source>
        <dbReference type="EMBL" id="CAH1270654.1"/>
    </source>
</evidence>
<feature type="region of interest" description="Disordered" evidence="1">
    <location>
        <begin position="1193"/>
        <end position="1212"/>
    </location>
</feature>
<dbReference type="PANTHER" id="PTHR31691:SF1">
    <property type="entry name" value="ROTATIN"/>
    <property type="match status" value="1"/>
</dbReference>
<dbReference type="Proteomes" id="UP000838412">
    <property type="component" value="Chromosome 7"/>
</dbReference>
<dbReference type="GO" id="GO:0010457">
    <property type="term" value="P:centriole-centriole cohesion"/>
    <property type="evidence" value="ECO:0007669"/>
    <property type="project" value="TreeGrafter"/>
</dbReference>
<feature type="domain" description="Rotatin N-terminal" evidence="2">
    <location>
        <begin position="68"/>
        <end position="164"/>
    </location>
</feature>
<dbReference type="GO" id="GO:0005814">
    <property type="term" value="C:centriole"/>
    <property type="evidence" value="ECO:0007669"/>
    <property type="project" value="TreeGrafter"/>
</dbReference>
<protein>
    <submittedName>
        <fullName evidence="3">RTTN protein</fullName>
    </submittedName>
</protein>
<keyword evidence="4" id="KW-1185">Reference proteome</keyword>
<dbReference type="InterPro" id="IPR016024">
    <property type="entry name" value="ARM-type_fold"/>
</dbReference>
<evidence type="ECO:0000313" key="4">
    <source>
        <dbReference type="Proteomes" id="UP000838412"/>
    </source>
</evidence>
<feature type="compositionally biased region" description="Low complexity" evidence="1">
    <location>
        <begin position="1708"/>
        <end position="1724"/>
    </location>
</feature>
<dbReference type="PANTHER" id="PTHR31691">
    <property type="entry name" value="ROTATIN"/>
    <property type="match status" value="1"/>
</dbReference>
<dbReference type="GO" id="GO:0032053">
    <property type="term" value="P:ciliary basal body organization"/>
    <property type="evidence" value="ECO:0007669"/>
    <property type="project" value="TreeGrafter"/>
</dbReference>
<dbReference type="OrthoDB" id="428850at2759"/>
<proteinExistence type="predicted"/>
<dbReference type="SUPFAM" id="SSF48371">
    <property type="entry name" value="ARM repeat"/>
    <property type="match status" value="3"/>
</dbReference>
<reference evidence="3" key="1">
    <citation type="submission" date="2022-01" db="EMBL/GenBank/DDBJ databases">
        <authorList>
            <person name="Braso-Vives M."/>
        </authorList>
    </citation>
    <scope>NUCLEOTIDE SEQUENCE</scope>
</reference>
<feature type="region of interest" description="Disordered" evidence="1">
    <location>
        <begin position="392"/>
        <end position="431"/>
    </location>
</feature>
<dbReference type="Gene3D" id="1.25.10.10">
    <property type="entry name" value="Leucine-rich Repeat Variant"/>
    <property type="match status" value="1"/>
</dbReference>
<feature type="compositionally biased region" description="Polar residues" evidence="1">
    <location>
        <begin position="2151"/>
        <end position="2165"/>
    </location>
</feature>
<feature type="compositionally biased region" description="Low complexity" evidence="1">
    <location>
        <begin position="2085"/>
        <end position="2106"/>
    </location>
</feature>
<feature type="compositionally biased region" description="Basic and acidic residues" evidence="1">
    <location>
        <begin position="411"/>
        <end position="427"/>
    </location>
</feature>
<name>A0A8K0F1N0_BRALA</name>
<feature type="region of interest" description="Disordered" evidence="1">
    <location>
        <begin position="2137"/>
        <end position="2168"/>
    </location>
</feature>
<feature type="region of interest" description="Disordered" evidence="1">
    <location>
        <begin position="1708"/>
        <end position="1730"/>
    </location>
</feature>
<feature type="compositionally biased region" description="Polar residues" evidence="1">
    <location>
        <begin position="2107"/>
        <end position="2116"/>
    </location>
</feature>
<dbReference type="EMBL" id="OV696692">
    <property type="protein sequence ID" value="CAH1270655.1"/>
    <property type="molecule type" value="Genomic_DNA"/>
</dbReference>
<dbReference type="InterPro" id="IPR029249">
    <property type="entry name" value="Rotatin_N"/>
</dbReference>
<feature type="compositionally biased region" description="Polar residues" evidence="1">
    <location>
        <begin position="392"/>
        <end position="408"/>
    </location>
</feature>
<dbReference type="InterPro" id="IPR011989">
    <property type="entry name" value="ARM-like"/>
</dbReference>
<feature type="compositionally biased region" description="Basic and acidic residues" evidence="1">
    <location>
        <begin position="449"/>
        <end position="458"/>
    </location>
</feature>
<feature type="compositionally biased region" description="Low complexity" evidence="1">
    <location>
        <begin position="524"/>
        <end position="543"/>
    </location>
</feature>
<feature type="compositionally biased region" description="Low complexity" evidence="1">
    <location>
        <begin position="492"/>
        <end position="511"/>
    </location>
</feature>
<feature type="region of interest" description="Disordered" evidence="1">
    <location>
        <begin position="449"/>
        <end position="547"/>
    </location>
</feature>
<evidence type="ECO:0000256" key="1">
    <source>
        <dbReference type="SAM" id="MobiDB-lite"/>
    </source>
</evidence>
<dbReference type="InterPro" id="IPR030791">
    <property type="entry name" value="Rotatin"/>
</dbReference>
<feature type="region of interest" description="Disordered" evidence="1">
    <location>
        <begin position="2084"/>
        <end position="2116"/>
    </location>
</feature>
<dbReference type="GO" id="GO:0036064">
    <property type="term" value="C:ciliary basal body"/>
    <property type="evidence" value="ECO:0007669"/>
    <property type="project" value="InterPro"/>
</dbReference>
<sequence>MGSNKEDINLTPLLNKLGHDLEEIRVRALLNILSKLEHGHDLEEIRVRALLNILSKLEHGVVWHDLEEIRVRALLNILSKLEHGVVCEADLVQQRPLLIRLLEWFNFRSCPLQEEVLGLLNRLAQHSSAVEILVSLGAVAFLSQLRKDVSAELQPITDQTLNQLLILPRPGPEEHSRECIYQHRATKFSSPLLAESSIPPMQEDTQPKQLTAASDSLMSQQNSSLDSQHGQLLYMEPKVGYFRRDSGSTATLMANLEQEQQEQVVGTGLPSPTCLRFSTFPWLTLTPTDRHVLAATNRSLNSGNPQLVTSSCEFLSNVVFYDFPAETFLQRPAIVKTLVSLLKVPADGGHDPSQGAVLCLRNLCVHLQARLAFYQDPALYCPKQDYLSHASSTVSTEMSTPTPQSDSLHSAMEETPDRPRGDGRDRNTPSSTYELHTVVFYKLVETTDRARADGRDRNTTSSTSSPSHSVSASSVRSGSDPMEDLEPEDLLALQSSPSHSISASSVRSAGSDPMEDLEPEDLLALQSSPSHSISASSVRSAGSDPMEDLEPEDLLALQFSQLSLPQFCTTLLANGPALLKSHDPAAVTQVLELLQRATGLMEEALTPEVWEDQSTVAAELVEELIEALDNTGEVLHFHNMQSRGPRTPENEVTHHRMVYTALAILTTHLLQAFVPLEKAADILPESLGSALALLAMDPSFQTTHPAAHEVVVAYMEQTSEDDYQLYSRAQHVCASIDCSVQFVKEQNFEGGRSLQEMVELAEGALSSLPYHQHLALVSQFVRLCSDMCKPVHANPQLVQDCTRVLLKFLAHPEEAVRHTAYQTCLNTVKEVLGISRATETASLSCRSVLFLVDPHVLYQLCCFGLAENKTKVGEMAAELLLYLLQGRLIMTTAVWNKLMDALLPVLPVLQGYASVETKLGRCVLGLLRPSSEGDAGCLPKLERFRGGLRLLMSRESSMREEAAAVVSQHLALEGGRAQLLPQDAEQAILKAQDILIVRQQQQPSGENQSSIFQPEDVLKLWDLYTSPTVEGVVRRSAAQQFTTILADKLMHETFRRQGGVDVTVNYLKQAVQGDNQELEKRNLETVGGPYVEVLEKRNLVPPCLCILRLLVQEDPSLRHALRQEMPLYLTVLRCALQSLYDDRTCTEAASLLTLLLFDEVASIQTWSRDSEQPPTEHFSLPLNVVTRYRLPLKPPTHHHTSPHQPECDADPRQLQEGPPAEMLRMAWNVPWEGGMDQLAAGEQETTEGIPASLILTSRDKLLLRSTHIKTALQFNINEIEGAPSHYVAKLALMRLALLLTSDVIGNGNGTASSGSIAEILFNLDWKPVFKRFLEVMPANGEDDLLLSEVLKVLLLFLKSKEGIRDSVSSWLLDLVLTRGSPLLWLLSQGDNKEHENMVGPKVQVLTAHRTLQKQLMALLSALCNHLVHREESRAHQPMLGDLAQGFLQRLHLADPSHFYDLASLESTLHCLVHVTARPDWSTGSSTRETLCQELLETLREVVLSFHVGRGSTTRSYMGKGVIKNASISLKHLALEMAQVNTNKDWPLLWLNTKSEEGAGLDWLVPLWAYRDPEVRAAGLGIAVLLSGSEEGRIALTTGCQQVTGGIWGTSISVLLDHTECSLVRQQAAAILVNLTSQALPTTPAQANDSAWQGPSVTDEDTGFTLVGLPALLALLHHCQFYTHVSFMLGNYYPHSVIQPVSVAFRQATESQSDTGGTTSTSASQCGLQAGHRVTERHGGHHVNFSFMLGNYYPHSVIQPVSVAFRQATESQSDTGGTTSTSASQCGLQAGHRVTERHWGHYVNFSFMLGNYYPHSVIQPVSVAFRQATESQSDTGGTTSTSVLHSRQLHAGELLPTQRHPASQCGLQAAHGVTERHWRHHVNFSFMLGNYYPHSVIQPVSVAFRQATESQSDTGGTTSTSGGFMLGNYYPHSVIQPVSVAFRQPTESQSDTGGTTSTSASQCGLQAAHGVTERHWGHYVNFRWVKTHTHTLSLLHHCQFYTHVSFMLGNYYPHSVIQPVSVAFRQATESQSDAGGTTSTSDTDKHTHTLALLHHCQFYTHVSFMLGNYYPHSVIQPVSVAFRQATESQSDTGGTTSTSDHSTPTGDVGSSRSSLTSGEQYFTSTATLTTQMSATPVPQPAVVQGPVGGRASSRQSTDSTAGSTYSEPVGVDYPSVVTPDLLAALTRLVSNMVVMASHDALQSISQHNIFNSLLRFLDADILRIQLKEQRESTAKCSTVKLLLGELLHMHCSILSLMQTCVLNKPGLGKTFAQGRNNVKTVLQLLLVGRTLDKEDSMYPSCCTLWRSVYSFLSSVVQTDGRDATADITVSLANNWDTFFESVQSCLSVSAPAHLQLCTVHLLALLLAEDGQQQGKPSTGTDPAPSLSLLLDRARVKDADDEIEKTEPVSCGSALCLCLVQLYDSMGSRDSNMDSNMDSNLDSNTSHMDSRAAVGNSLALLLAHSKTAKHTALQSGFVDSTLEHMKDLHAQMNLDSLNTGKPAARRKDDPAVTDLLLSLHLLRNFMLKYQDGKAAAVEAGLSQVVHKLWSWAMTNHTLMSAMLGLLATYTAQCAKACSSLAASGRAGVKTSHEGSAGSSVVHSLVKMATKQTTQGSRAHLKTVFAVLANLALSNVCRGILWKSNFLQGFSAVVPGKGGKDKKQNSLAARWLAVLVNVSFSLDGQQMLIKISDMLGLLVEHVQSSPRSCQTLALLVLRNMCFHPANKPRMVAHEKVVETLLRCMETGSLHSKVVASSALWALVTNCQKGKVGLKNAAVVHRLEESWQAIRRDPPTSSKEQKLVQQCLYNMKTIVSVVRS</sequence>
<feature type="compositionally biased region" description="Low complexity" evidence="1">
    <location>
        <begin position="459"/>
        <end position="479"/>
    </location>
</feature>
<dbReference type="GO" id="GO:0005813">
    <property type="term" value="C:centrosome"/>
    <property type="evidence" value="ECO:0007669"/>
    <property type="project" value="InterPro"/>
</dbReference>